<dbReference type="GO" id="GO:0043682">
    <property type="term" value="F:P-type divalent copper transporter activity"/>
    <property type="evidence" value="ECO:0007669"/>
    <property type="project" value="TreeGrafter"/>
</dbReference>
<evidence type="ECO:0000256" key="15">
    <source>
        <dbReference type="ARBA" id="ARBA00022989"/>
    </source>
</evidence>
<dbReference type="Gene3D" id="3.30.70.100">
    <property type="match status" value="2"/>
</dbReference>
<dbReference type="Gene3D" id="2.70.150.10">
    <property type="entry name" value="Calcium-transporting ATPase, cytoplasmic transduction domain A"/>
    <property type="match status" value="1"/>
</dbReference>
<dbReference type="FunFam" id="3.30.70.100:FF:000005">
    <property type="entry name" value="Copper-exporting P-type ATPase A"/>
    <property type="match status" value="2"/>
</dbReference>
<feature type="transmembrane region" description="Helical" evidence="19">
    <location>
        <begin position="460"/>
        <end position="480"/>
    </location>
</feature>
<dbReference type="InterPro" id="IPR018303">
    <property type="entry name" value="ATPase_P-typ_P_site"/>
</dbReference>
<keyword evidence="14" id="KW-1278">Translocase</keyword>
<keyword evidence="16" id="KW-0186">Copper</keyword>
<dbReference type="InterPro" id="IPR023298">
    <property type="entry name" value="ATPase_P-typ_TM_dom_sf"/>
</dbReference>
<organism evidence="21">
    <name type="scientific">hydrocarbon metagenome</name>
    <dbReference type="NCBI Taxonomy" id="938273"/>
    <lineage>
        <taxon>unclassified sequences</taxon>
        <taxon>metagenomes</taxon>
        <taxon>ecological metagenomes</taxon>
    </lineage>
</organism>
<dbReference type="FunFam" id="3.40.50.1000:FF:000144">
    <property type="entry name" value="copper-transporting ATPase 1 isoform X2"/>
    <property type="match status" value="1"/>
</dbReference>
<protein>
    <recommendedName>
        <fullName evidence="3">P-type Cu(+) transporter</fullName>
        <ecNumber evidence="3">7.2.2.8</ecNumber>
    </recommendedName>
</protein>
<keyword evidence="15 19" id="KW-1133">Transmembrane helix</keyword>
<evidence type="ECO:0000259" key="20">
    <source>
        <dbReference type="PROSITE" id="PS50846"/>
    </source>
</evidence>
<keyword evidence="11" id="KW-0187">Copper transport</keyword>
<dbReference type="InterPro" id="IPR001757">
    <property type="entry name" value="P_typ_ATPase"/>
</dbReference>
<dbReference type="NCBIfam" id="TIGR01494">
    <property type="entry name" value="ATPase_P-type"/>
    <property type="match status" value="1"/>
</dbReference>
<evidence type="ECO:0000256" key="6">
    <source>
        <dbReference type="ARBA" id="ARBA00022553"/>
    </source>
</evidence>
<evidence type="ECO:0000256" key="18">
    <source>
        <dbReference type="ARBA" id="ARBA00023136"/>
    </source>
</evidence>
<keyword evidence="17" id="KW-0406">Ion transport</keyword>
<evidence type="ECO:0000256" key="4">
    <source>
        <dbReference type="ARBA" id="ARBA00022448"/>
    </source>
</evidence>
<feature type="transmembrane region" description="Helical" evidence="19">
    <location>
        <begin position="279"/>
        <end position="297"/>
    </location>
</feature>
<sequence>MYNIPITVVKKGPKMVNKEIIKISGMSCAACASRIEKGLNKLEGVDSANVNLAMERATVEYDDKLVQPQNFDELINKLGYSVIHEKNNEVGQTNLQISGMTCAACGARIEKKLNSLEGVLSANVNLTTERSSIFFDPDRIKVVDMIDAVKELGYSAEKIEDNSHERETQQKETDIRNMRIALLASIILSLPLVTAMVLSLLKIHSPVLSILHNQYFQLAVATPVQFIIGARFYKQSYYALSSGSANMDVLIAMGTSAAYFYSLYNVFFQSVPAGMMKDLYFEAAAIIITLILLGKYLEAIAKGRTSEAIKKLAELQAKTARVIRQGQEIDIPIEAVVLEDIVVVRPGEKVPVDGKIIEGNSTLDESMLTGESLPIDKKSGDLVYGATINKFGVFKLEATRVGKDTALAQIIKMVEDAQGTKAPIQKIADQVAGVFVPVVLGIAVLTFIAWYFFGAGINKSLISAVAVLVIACPCALGLATPTAIMVGTGKGAENGILIKGGEHLEMAYKLDTVVLDKTGTITNGKPEVTDIISLGSLDDNTILKIAAQTEKSSEHPLGIAIYEKGRQAFGQIDDAENFEAIPGKGVKAKIEAKEVYVGTRKLIREKGIVIDTFENAITNLEDQGKTAMLMAVNGKLESIIAVADTLKENSQAAIADLQSMGIEVFMITGDNQRTADAIARQVGIGTVLAEVLPEDKAKEVEKLQARGKIVAMVGDGINDAPALATADIGMAMGTGTDIAMEAADITLMRGDLRTIPASIRLSRQTMKKIKQNLFWAFIYNIIGIPFAALGMLNPIIAGAAMAFSSVSVVTNSLSLKRYDPTASMNTTRR</sequence>
<dbReference type="GO" id="GO:0140581">
    <property type="term" value="F:P-type monovalent copper transporter activity"/>
    <property type="evidence" value="ECO:0007669"/>
    <property type="project" value="UniProtKB-EC"/>
</dbReference>
<dbReference type="PRINTS" id="PR00943">
    <property type="entry name" value="CUATPASE"/>
</dbReference>
<evidence type="ECO:0000256" key="12">
    <source>
        <dbReference type="ARBA" id="ARBA00022840"/>
    </source>
</evidence>
<feature type="domain" description="HMA" evidence="20">
    <location>
        <begin position="17"/>
        <end position="83"/>
    </location>
</feature>
<dbReference type="GO" id="GO:0005507">
    <property type="term" value="F:copper ion binding"/>
    <property type="evidence" value="ECO:0007669"/>
    <property type="project" value="InterPro"/>
</dbReference>
<dbReference type="GO" id="GO:0055070">
    <property type="term" value="P:copper ion homeostasis"/>
    <property type="evidence" value="ECO:0007669"/>
    <property type="project" value="TreeGrafter"/>
</dbReference>
<evidence type="ECO:0000256" key="2">
    <source>
        <dbReference type="ARBA" id="ARBA00006024"/>
    </source>
</evidence>
<dbReference type="InterPro" id="IPR006121">
    <property type="entry name" value="HMA_dom"/>
</dbReference>
<dbReference type="GO" id="GO:0016887">
    <property type="term" value="F:ATP hydrolysis activity"/>
    <property type="evidence" value="ECO:0007669"/>
    <property type="project" value="InterPro"/>
</dbReference>
<evidence type="ECO:0000256" key="8">
    <source>
        <dbReference type="ARBA" id="ARBA00022723"/>
    </source>
</evidence>
<evidence type="ECO:0000256" key="17">
    <source>
        <dbReference type="ARBA" id="ARBA00023065"/>
    </source>
</evidence>
<dbReference type="NCBIfam" id="TIGR01511">
    <property type="entry name" value="ATPase-IB1_Cu"/>
    <property type="match status" value="1"/>
</dbReference>
<dbReference type="PROSITE" id="PS01047">
    <property type="entry name" value="HMA_1"/>
    <property type="match status" value="2"/>
</dbReference>
<dbReference type="InterPro" id="IPR006122">
    <property type="entry name" value="HMA_Cu_ion-bd"/>
</dbReference>
<dbReference type="PROSITE" id="PS00154">
    <property type="entry name" value="ATPASE_E1_E2"/>
    <property type="match status" value="1"/>
</dbReference>
<dbReference type="SUPFAM" id="SSF81653">
    <property type="entry name" value="Calcium ATPase, transduction domain A"/>
    <property type="match status" value="1"/>
</dbReference>
<dbReference type="EC" id="7.2.2.8" evidence="3"/>
<dbReference type="CDD" id="cd02094">
    <property type="entry name" value="P-type_ATPase_Cu-like"/>
    <property type="match status" value="1"/>
</dbReference>
<dbReference type="SUPFAM" id="SSF56784">
    <property type="entry name" value="HAD-like"/>
    <property type="match status" value="1"/>
</dbReference>
<dbReference type="PROSITE" id="PS50846">
    <property type="entry name" value="HMA_2"/>
    <property type="match status" value="2"/>
</dbReference>
<keyword evidence="13" id="KW-0460">Magnesium</keyword>
<dbReference type="InterPro" id="IPR036412">
    <property type="entry name" value="HAD-like_sf"/>
</dbReference>
<keyword evidence="5" id="KW-1003">Cell membrane</keyword>
<evidence type="ECO:0000256" key="9">
    <source>
        <dbReference type="ARBA" id="ARBA00022737"/>
    </source>
</evidence>
<keyword evidence="8" id="KW-0479">Metal-binding</keyword>
<gene>
    <name evidence="21" type="ORF">ASZ90_017454</name>
</gene>
<dbReference type="SFLD" id="SFLDF00027">
    <property type="entry name" value="p-type_atpase"/>
    <property type="match status" value="1"/>
</dbReference>
<keyword evidence="10" id="KW-0547">Nucleotide-binding</keyword>
<dbReference type="SFLD" id="SFLDS00003">
    <property type="entry name" value="Haloacid_Dehalogenase"/>
    <property type="match status" value="1"/>
</dbReference>
<dbReference type="Pfam" id="PF00702">
    <property type="entry name" value="Hydrolase"/>
    <property type="match status" value="1"/>
</dbReference>
<dbReference type="InterPro" id="IPR044492">
    <property type="entry name" value="P_typ_ATPase_HD_dom"/>
</dbReference>
<evidence type="ECO:0000256" key="11">
    <source>
        <dbReference type="ARBA" id="ARBA00022796"/>
    </source>
</evidence>
<evidence type="ECO:0000256" key="7">
    <source>
        <dbReference type="ARBA" id="ARBA00022692"/>
    </source>
</evidence>
<evidence type="ECO:0000256" key="10">
    <source>
        <dbReference type="ARBA" id="ARBA00022741"/>
    </source>
</evidence>
<keyword evidence="4" id="KW-0813">Transport</keyword>
<dbReference type="InterPro" id="IPR017969">
    <property type="entry name" value="Heavy-metal-associated_CS"/>
</dbReference>
<dbReference type="AlphaFoldDB" id="A0A0W8E9F7"/>
<comment type="subcellular location">
    <subcellularLocation>
        <location evidence="1">Cell membrane</location>
        <topology evidence="1">Multi-pass membrane protein</topology>
    </subcellularLocation>
</comment>
<evidence type="ECO:0000313" key="21">
    <source>
        <dbReference type="EMBL" id="KUG05133.1"/>
    </source>
</evidence>
<keyword evidence="12" id="KW-0067">ATP-binding</keyword>
<comment type="caution">
    <text evidence="21">The sequence shown here is derived from an EMBL/GenBank/DDBJ whole genome shotgun (WGS) entry which is preliminary data.</text>
</comment>
<feature type="transmembrane region" description="Helical" evidence="19">
    <location>
        <begin position="795"/>
        <end position="815"/>
    </location>
</feature>
<keyword evidence="6" id="KW-0597">Phosphoprotein</keyword>
<dbReference type="PRINTS" id="PR00942">
    <property type="entry name" value="CUATPASEI"/>
</dbReference>
<evidence type="ECO:0000256" key="5">
    <source>
        <dbReference type="ARBA" id="ARBA00022475"/>
    </source>
</evidence>
<feature type="domain" description="HMA" evidence="20">
    <location>
        <begin position="91"/>
        <end position="157"/>
    </location>
</feature>
<keyword evidence="9" id="KW-0677">Repeat</keyword>
<dbReference type="SFLD" id="SFLDG00002">
    <property type="entry name" value="C1.7:_P-type_atpase_like"/>
    <property type="match status" value="1"/>
</dbReference>
<dbReference type="FunFam" id="2.70.150.10:FF:000002">
    <property type="entry name" value="Copper-transporting ATPase 1, putative"/>
    <property type="match status" value="1"/>
</dbReference>
<keyword evidence="7 19" id="KW-0812">Transmembrane</keyword>
<feature type="transmembrane region" description="Helical" evidence="19">
    <location>
        <begin position="431"/>
        <end position="454"/>
    </location>
</feature>
<reference evidence="21" key="1">
    <citation type="journal article" date="2015" name="Proc. Natl. Acad. Sci. U.S.A.">
        <title>Networks of energetic and metabolic interactions define dynamics in microbial communities.</title>
        <authorList>
            <person name="Embree M."/>
            <person name="Liu J.K."/>
            <person name="Al-Bassam M.M."/>
            <person name="Zengler K."/>
        </authorList>
    </citation>
    <scope>NUCLEOTIDE SEQUENCE</scope>
</reference>
<feature type="transmembrane region" description="Helical" evidence="19">
    <location>
        <begin position="772"/>
        <end position="789"/>
    </location>
</feature>
<dbReference type="InterPro" id="IPR008250">
    <property type="entry name" value="ATPase_P-typ_transduc_dom_A_sf"/>
</dbReference>
<feature type="transmembrane region" description="Helical" evidence="19">
    <location>
        <begin position="180"/>
        <end position="203"/>
    </location>
</feature>
<dbReference type="InterPro" id="IPR023214">
    <property type="entry name" value="HAD_sf"/>
</dbReference>
<dbReference type="Pfam" id="PF00122">
    <property type="entry name" value="E1-E2_ATPase"/>
    <property type="match status" value="1"/>
</dbReference>
<dbReference type="NCBIfam" id="TIGR00003">
    <property type="entry name" value="copper ion binding protein"/>
    <property type="match status" value="2"/>
</dbReference>
<feature type="transmembrane region" description="Helical" evidence="19">
    <location>
        <begin position="215"/>
        <end position="233"/>
    </location>
</feature>
<keyword evidence="21" id="KW-0378">Hydrolase</keyword>
<dbReference type="EMBL" id="LNQE01001829">
    <property type="protein sequence ID" value="KUG05133.1"/>
    <property type="molecule type" value="Genomic_DNA"/>
</dbReference>
<proteinExistence type="inferred from homology"/>
<dbReference type="InterPro" id="IPR036163">
    <property type="entry name" value="HMA_dom_sf"/>
</dbReference>
<dbReference type="CDD" id="cd00371">
    <property type="entry name" value="HMA"/>
    <property type="match status" value="2"/>
</dbReference>
<dbReference type="InterPro" id="IPR027256">
    <property type="entry name" value="P-typ_ATPase_IB"/>
</dbReference>
<evidence type="ECO:0000256" key="1">
    <source>
        <dbReference type="ARBA" id="ARBA00004651"/>
    </source>
</evidence>
<comment type="similarity">
    <text evidence="2">Belongs to the cation transport ATPase (P-type) (TC 3.A.3) family. Type IB subfamily.</text>
</comment>
<dbReference type="SUPFAM" id="SSF81665">
    <property type="entry name" value="Calcium ATPase, transmembrane domain M"/>
    <property type="match status" value="1"/>
</dbReference>
<evidence type="ECO:0000256" key="14">
    <source>
        <dbReference type="ARBA" id="ARBA00022967"/>
    </source>
</evidence>
<evidence type="ECO:0000256" key="19">
    <source>
        <dbReference type="SAM" id="Phobius"/>
    </source>
</evidence>
<name>A0A0W8E9F7_9ZZZZ</name>
<dbReference type="SUPFAM" id="SSF55008">
    <property type="entry name" value="HMA, heavy metal-associated domain"/>
    <property type="match status" value="2"/>
</dbReference>
<dbReference type="Pfam" id="PF00403">
    <property type="entry name" value="HMA"/>
    <property type="match status" value="2"/>
</dbReference>
<dbReference type="Gene3D" id="3.40.1110.10">
    <property type="entry name" value="Calcium-transporting ATPase, cytoplasmic domain N"/>
    <property type="match status" value="1"/>
</dbReference>
<dbReference type="InterPro" id="IPR059000">
    <property type="entry name" value="ATPase_P-type_domA"/>
</dbReference>
<evidence type="ECO:0000256" key="13">
    <source>
        <dbReference type="ARBA" id="ARBA00022842"/>
    </source>
</evidence>
<dbReference type="PRINTS" id="PR00119">
    <property type="entry name" value="CATATPASE"/>
</dbReference>
<evidence type="ECO:0000256" key="3">
    <source>
        <dbReference type="ARBA" id="ARBA00012517"/>
    </source>
</evidence>
<keyword evidence="18 19" id="KW-0472">Membrane</keyword>
<dbReference type="InterPro" id="IPR023299">
    <property type="entry name" value="ATPase_P-typ_cyto_dom_N"/>
</dbReference>
<accession>A0A0W8E9F7</accession>
<dbReference type="GO" id="GO:0005886">
    <property type="term" value="C:plasma membrane"/>
    <property type="evidence" value="ECO:0007669"/>
    <property type="project" value="UniProtKB-SubCell"/>
</dbReference>
<dbReference type="GO" id="GO:0005524">
    <property type="term" value="F:ATP binding"/>
    <property type="evidence" value="ECO:0007669"/>
    <property type="project" value="UniProtKB-KW"/>
</dbReference>
<dbReference type="PANTHER" id="PTHR43520">
    <property type="entry name" value="ATP7, ISOFORM B"/>
    <property type="match status" value="1"/>
</dbReference>
<dbReference type="NCBIfam" id="TIGR01525">
    <property type="entry name" value="ATPase-IB_hvy"/>
    <property type="match status" value="1"/>
</dbReference>
<dbReference type="PANTHER" id="PTHR43520:SF8">
    <property type="entry name" value="P-TYPE CU(+) TRANSPORTER"/>
    <property type="match status" value="1"/>
</dbReference>
<evidence type="ECO:0000256" key="16">
    <source>
        <dbReference type="ARBA" id="ARBA00023008"/>
    </source>
</evidence>
<feature type="transmembrane region" description="Helical" evidence="19">
    <location>
        <begin position="245"/>
        <end position="267"/>
    </location>
</feature>
<dbReference type="Gene3D" id="3.40.50.1000">
    <property type="entry name" value="HAD superfamily/HAD-like"/>
    <property type="match status" value="1"/>
</dbReference>